<dbReference type="RefSeq" id="WP_054522180.1">
    <property type="nucleotide sequence ID" value="NZ_LGKO01000005.1"/>
</dbReference>
<evidence type="ECO:0008006" key="3">
    <source>
        <dbReference type="Google" id="ProtNLM"/>
    </source>
</evidence>
<dbReference type="AlphaFoldDB" id="A0A0P6XGQ2"/>
<comment type="caution">
    <text evidence="1">The sequence shown here is derived from an EMBL/GenBank/DDBJ whole genome shotgun (WGS) entry which is preliminary data.</text>
</comment>
<dbReference type="STRING" id="869279.SE15_11170"/>
<dbReference type="EMBL" id="LGKO01000005">
    <property type="protein sequence ID" value="KPL82651.1"/>
    <property type="molecule type" value="Genomic_DNA"/>
</dbReference>
<dbReference type="InterPro" id="IPR010064">
    <property type="entry name" value="HK97-gp10_tail"/>
</dbReference>
<accession>A0A0P6XGQ2</accession>
<dbReference type="Pfam" id="PF04883">
    <property type="entry name" value="HK97-gp10_like"/>
    <property type="match status" value="1"/>
</dbReference>
<evidence type="ECO:0000313" key="1">
    <source>
        <dbReference type="EMBL" id="KPL82651.1"/>
    </source>
</evidence>
<gene>
    <name evidence="1" type="ORF">SE15_11170</name>
</gene>
<dbReference type="OrthoDB" id="4226606at2"/>
<keyword evidence="2" id="KW-1185">Reference proteome</keyword>
<proteinExistence type="predicted"/>
<protein>
    <recommendedName>
        <fullName evidence="3">HK97 gp10 family phage protein</fullName>
    </recommendedName>
</protein>
<dbReference type="Proteomes" id="UP000050544">
    <property type="component" value="Unassembled WGS sequence"/>
</dbReference>
<organism evidence="1 2">
    <name type="scientific">Thermanaerothrix daxensis</name>
    <dbReference type="NCBI Taxonomy" id="869279"/>
    <lineage>
        <taxon>Bacteria</taxon>
        <taxon>Bacillati</taxon>
        <taxon>Chloroflexota</taxon>
        <taxon>Anaerolineae</taxon>
        <taxon>Anaerolineales</taxon>
        <taxon>Anaerolineaceae</taxon>
        <taxon>Thermanaerothrix</taxon>
    </lineage>
</organism>
<evidence type="ECO:0000313" key="2">
    <source>
        <dbReference type="Proteomes" id="UP000050544"/>
    </source>
</evidence>
<sequence length="194" mass="21587">MKVLRIEGLDEILKFVGKTSNLNDQIYVPIWNAMGQAGKLLEGQIKQNLTDNDSVATGDLRASVSSSEVQVTKDAIFVEVGAGRGLPYARAVEYGSKPHTPPLSITEPGQPLYEWVRIKQLAATYSVRTGKRLGSKAKQIDENRQAARAVWAKIRRSGTKPHPYFEPALDRTRDRIAKLFEEAVDKIIDQIKKA</sequence>
<reference evidence="1 2" key="1">
    <citation type="submission" date="2015-07" db="EMBL/GenBank/DDBJ databases">
        <title>Whole genome sequence of Thermanaerothrix daxensis DSM 23592.</title>
        <authorList>
            <person name="Hemp J."/>
            <person name="Ward L.M."/>
            <person name="Pace L.A."/>
            <person name="Fischer W.W."/>
        </authorList>
    </citation>
    <scope>NUCLEOTIDE SEQUENCE [LARGE SCALE GENOMIC DNA]</scope>
    <source>
        <strain evidence="1 2">GNS-1</strain>
    </source>
</reference>
<name>A0A0P6XGQ2_9CHLR</name>